<dbReference type="EMBL" id="JARVKM010000023">
    <property type="protein sequence ID" value="KAK9777204.1"/>
    <property type="molecule type" value="Genomic_DNA"/>
</dbReference>
<reference evidence="2 3" key="1">
    <citation type="submission" date="2024-02" db="EMBL/GenBank/DDBJ databases">
        <title>First draft genome assembly of two strains of Seiridium cardinale.</title>
        <authorList>
            <person name="Emiliani G."/>
            <person name="Scali E."/>
        </authorList>
    </citation>
    <scope>NUCLEOTIDE SEQUENCE [LARGE SCALE GENOMIC DNA]</scope>
    <source>
        <strain evidence="2 3">BM-138-000479</strain>
    </source>
</reference>
<comment type="caution">
    <text evidence="2">The sequence shown here is derived from an EMBL/GenBank/DDBJ whole genome shotgun (WGS) entry which is preliminary data.</text>
</comment>
<dbReference type="Proteomes" id="UP001465668">
    <property type="component" value="Unassembled WGS sequence"/>
</dbReference>
<gene>
    <name evidence="2" type="ORF">SCAR479_06272</name>
</gene>
<dbReference type="Gene3D" id="3.40.30.10">
    <property type="entry name" value="Glutaredoxin"/>
    <property type="match status" value="1"/>
</dbReference>
<proteinExistence type="predicted"/>
<sequence>MSSNVFTLYYTPYSIRSTMVRTMLALKDAPRDGRPDMIIHYKVVNISNDNPEQLNEHSLSKVNPKGKVPVLVNDTLLSKPMPETVDISYYICDWYPKLLPPKHETVIKELVAELHKINFTILSFGPQSKNQAKLAERAQNLLSQPNVSEEYAEALSNKASDLNQAQRSFTPDGLIENETRVRDLCLKVANLMQYDGREGTGLSYIFGPCPTVLDAHILPLLCRMADVKRSNLIQPQVLKWVERFRESDMWRELVPSGTTLPPGPS</sequence>
<accession>A0ABR2XU50</accession>
<feature type="domain" description="GST N-terminal" evidence="1">
    <location>
        <begin position="4"/>
        <end position="99"/>
    </location>
</feature>
<evidence type="ECO:0000259" key="1">
    <source>
        <dbReference type="PROSITE" id="PS50404"/>
    </source>
</evidence>
<dbReference type="InterPro" id="IPR036249">
    <property type="entry name" value="Thioredoxin-like_sf"/>
</dbReference>
<organism evidence="2 3">
    <name type="scientific">Seiridium cardinale</name>
    <dbReference type="NCBI Taxonomy" id="138064"/>
    <lineage>
        <taxon>Eukaryota</taxon>
        <taxon>Fungi</taxon>
        <taxon>Dikarya</taxon>
        <taxon>Ascomycota</taxon>
        <taxon>Pezizomycotina</taxon>
        <taxon>Sordariomycetes</taxon>
        <taxon>Xylariomycetidae</taxon>
        <taxon>Amphisphaeriales</taxon>
        <taxon>Sporocadaceae</taxon>
        <taxon>Seiridium</taxon>
    </lineage>
</organism>
<keyword evidence="3" id="KW-1185">Reference proteome</keyword>
<name>A0ABR2XU50_9PEZI</name>
<evidence type="ECO:0000313" key="3">
    <source>
        <dbReference type="Proteomes" id="UP001465668"/>
    </source>
</evidence>
<dbReference type="InterPro" id="IPR004045">
    <property type="entry name" value="Glutathione_S-Trfase_N"/>
</dbReference>
<dbReference type="SUPFAM" id="SSF52833">
    <property type="entry name" value="Thioredoxin-like"/>
    <property type="match status" value="1"/>
</dbReference>
<dbReference type="CDD" id="cd00570">
    <property type="entry name" value="GST_N_family"/>
    <property type="match status" value="1"/>
</dbReference>
<protein>
    <submittedName>
        <fullName evidence="2">GST N-terminal domain-containing protein</fullName>
    </submittedName>
</protein>
<evidence type="ECO:0000313" key="2">
    <source>
        <dbReference type="EMBL" id="KAK9777204.1"/>
    </source>
</evidence>
<dbReference type="PROSITE" id="PS50404">
    <property type="entry name" value="GST_NTER"/>
    <property type="match status" value="1"/>
</dbReference>
<dbReference type="Pfam" id="PF13417">
    <property type="entry name" value="GST_N_3"/>
    <property type="match status" value="1"/>
</dbReference>